<keyword evidence="2" id="KW-0812">Transmembrane</keyword>
<dbReference type="InterPro" id="IPR031578">
    <property type="entry name" value="TipE"/>
</dbReference>
<organism evidence="3 4">
    <name type="scientific">Photinus pyralis</name>
    <name type="common">Common eastern firefly</name>
    <name type="synonym">Lampyris pyralis</name>
    <dbReference type="NCBI Taxonomy" id="7054"/>
    <lineage>
        <taxon>Eukaryota</taxon>
        <taxon>Metazoa</taxon>
        <taxon>Ecdysozoa</taxon>
        <taxon>Arthropoda</taxon>
        <taxon>Hexapoda</taxon>
        <taxon>Insecta</taxon>
        <taxon>Pterygota</taxon>
        <taxon>Neoptera</taxon>
        <taxon>Endopterygota</taxon>
        <taxon>Coleoptera</taxon>
        <taxon>Polyphaga</taxon>
        <taxon>Elateriformia</taxon>
        <taxon>Elateroidea</taxon>
        <taxon>Lampyridae</taxon>
        <taxon>Lampyrinae</taxon>
        <taxon>Photinus</taxon>
    </lineage>
</organism>
<name>A0A5N4AES0_PHOPY</name>
<protein>
    <recommendedName>
        <fullName evidence="5">Protein tipE</fullName>
    </recommendedName>
</protein>
<dbReference type="PANTHER" id="PTHR12335:SF6">
    <property type="entry name" value="PROTEIN TIPE"/>
    <property type="match status" value="1"/>
</dbReference>
<sequence length="341" mass="38521">MEEKKVKRTCKQKMLFYITAFFVLLGIFSVFSFLFLVPFVIDPAFTTIFMEFDEKPAFCVTVNTERRRGTNNCTWSSCREGCTREMYNCTQIRVNYKKIAPDANSSGATEVNPYRKQRALRDEYDYTQIFNRQQDREDDIFEAQPTGLMGNDSEWYYVGAKLMPNVKGCGYPPMLNCSTFLKQYKEVGSNYSCYYSRVDPGIVISHLDMWQVHMNLVYAMAIPIPSFIISVIYLTFAYFKIYNDDEDKEPLEKNAEGIDGEGDCAQETTSLPPASGALTPASEAFREDLASFGHQLKVAMADEMSRESLGDGMVNSVSMHGNLGRTMTTSISTSGGPIADI</sequence>
<comment type="caution">
    <text evidence="3">The sequence shown here is derived from an EMBL/GenBank/DDBJ whole genome shotgun (WGS) entry which is preliminary data.</text>
</comment>
<reference evidence="3 4" key="1">
    <citation type="journal article" date="2018" name="Elife">
        <title>Firefly genomes illuminate parallel origins of bioluminescence in beetles.</title>
        <authorList>
            <person name="Fallon T.R."/>
            <person name="Lower S.E."/>
            <person name="Chang C.H."/>
            <person name="Bessho-Uehara M."/>
            <person name="Martin G.J."/>
            <person name="Bewick A.J."/>
            <person name="Behringer M."/>
            <person name="Debat H.J."/>
            <person name="Wong I."/>
            <person name="Day J.C."/>
            <person name="Suvorov A."/>
            <person name="Silva C.J."/>
            <person name="Stanger-Hall K.F."/>
            <person name="Hall D.W."/>
            <person name="Schmitz R.J."/>
            <person name="Nelson D.R."/>
            <person name="Lewis S.M."/>
            <person name="Shigenobu S."/>
            <person name="Bybee S.M."/>
            <person name="Larracuente A.M."/>
            <person name="Oba Y."/>
            <person name="Weng J.K."/>
        </authorList>
    </citation>
    <scope>NUCLEOTIDE SEQUENCE [LARGE SCALE GENOMIC DNA]</scope>
    <source>
        <strain evidence="3">1611_PpyrPB1</strain>
        <tissue evidence="3">Whole body</tissue>
    </source>
</reference>
<dbReference type="Pfam" id="PF16972">
    <property type="entry name" value="TipE"/>
    <property type="match status" value="3"/>
</dbReference>
<feature type="region of interest" description="Disordered" evidence="1">
    <location>
        <begin position="251"/>
        <end position="277"/>
    </location>
</feature>
<gene>
    <name evidence="3" type="ORF">PPYR_09883</name>
</gene>
<dbReference type="GO" id="GO:0002028">
    <property type="term" value="P:regulation of sodium ion transport"/>
    <property type="evidence" value="ECO:0007669"/>
    <property type="project" value="TreeGrafter"/>
</dbReference>
<dbReference type="FunCoup" id="A0A5N4AES0">
    <property type="interactions" value="112"/>
</dbReference>
<dbReference type="AlphaFoldDB" id="A0A5N4AES0"/>
<dbReference type="Proteomes" id="UP000327044">
    <property type="component" value="Unassembled WGS sequence"/>
</dbReference>
<dbReference type="PANTHER" id="PTHR12335">
    <property type="entry name" value="TIPE PROTEIN TEMPERATURE-INDUCED PARALYTIC E"/>
    <property type="match status" value="1"/>
</dbReference>
<dbReference type="EMBL" id="VVIM01000007">
    <property type="protein sequence ID" value="KAB0795822.1"/>
    <property type="molecule type" value="Genomic_DNA"/>
</dbReference>
<evidence type="ECO:0000256" key="1">
    <source>
        <dbReference type="SAM" id="MobiDB-lite"/>
    </source>
</evidence>
<evidence type="ECO:0000313" key="4">
    <source>
        <dbReference type="Proteomes" id="UP000327044"/>
    </source>
</evidence>
<evidence type="ECO:0000256" key="2">
    <source>
        <dbReference type="SAM" id="Phobius"/>
    </source>
</evidence>
<feature type="transmembrane region" description="Helical" evidence="2">
    <location>
        <begin position="14"/>
        <end position="41"/>
    </location>
</feature>
<dbReference type="InParanoid" id="A0A5N4AES0"/>
<keyword evidence="4" id="KW-1185">Reference proteome</keyword>
<dbReference type="GO" id="GO:0005886">
    <property type="term" value="C:plasma membrane"/>
    <property type="evidence" value="ECO:0007669"/>
    <property type="project" value="TreeGrafter"/>
</dbReference>
<evidence type="ECO:0008006" key="5">
    <source>
        <dbReference type="Google" id="ProtNLM"/>
    </source>
</evidence>
<keyword evidence="2" id="KW-1133">Transmembrane helix</keyword>
<keyword evidence="2" id="KW-0472">Membrane</keyword>
<accession>A0A5N4AES0</accession>
<feature type="transmembrane region" description="Helical" evidence="2">
    <location>
        <begin position="216"/>
        <end position="239"/>
    </location>
</feature>
<evidence type="ECO:0000313" key="3">
    <source>
        <dbReference type="EMBL" id="KAB0795822.1"/>
    </source>
</evidence>
<dbReference type="OrthoDB" id="8190202at2759"/>
<proteinExistence type="predicted"/>
<dbReference type="GO" id="GO:0017080">
    <property type="term" value="F:sodium channel regulator activity"/>
    <property type="evidence" value="ECO:0007669"/>
    <property type="project" value="TreeGrafter"/>
</dbReference>